<accession>A0ABU8J3B2</accession>
<feature type="region of interest" description="Disordered" evidence="1">
    <location>
        <begin position="32"/>
        <end position="66"/>
    </location>
</feature>
<feature type="compositionally biased region" description="Basic residues" evidence="1">
    <location>
        <begin position="52"/>
        <end position="66"/>
    </location>
</feature>
<evidence type="ECO:0000256" key="1">
    <source>
        <dbReference type="SAM" id="MobiDB-lite"/>
    </source>
</evidence>
<evidence type="ECO:0000313" key="3">
    <source>
        <dbReference type="Proteomes" id="UP001386437"/>
    </source>
</evidence>
<reference evidence="2 3" key="1">
    <citation type="journal article" date="2022" name="Arch. Microbiol.">
        <title>Paraburkholderia bengalensis sp. nov. isolated from roots of Oryza sativa, IR64.</title>
        <authorList>
            <person name="Nag P."/>
            <person name="Mondal N."/>
            <person name="Sarkar J."/>
            <person name="Das S."/>
        </authorList>
    </citation>
    <scope>NUCLEOTIDE SEQUENCE [LARGE SCALE GENOMIC DNA]</scope>
    <source>
        <strain evidence="2 3">IR64_4_BI</strain>
    </source>
</reference>
<name>A0ABU8J3B2_9BURK</name>
<dbReference type="Pfam" id="PF18742">
    <property type="entry name" value="DpnII-MboI"/>
    <property type="match status" value="1"/>
</dbReference>
<sequence length="66" mass="7872">MTDEYDVQDLLHGVLHLEFDDIRPEEWCPSYAGTGTRRTSCFPMKESSSKPSTRRMQRRRRRSPRN</sequence>
<dbReference type="EMBL" id="JACFYJ010000103">
    <property type="protein sequence ID" value="MEI6002257.1"/>
    <property type="molecule type" value="Genomic_DNA"/>
</dbReference>
<gene>
    <name evidence="2" type="ORF">H3V53_35580</name>
</gene>
<proteinExistence type="predicted"/>
<comment type="caution">
    <text evidence="2">The sequence shown here is derived from an EMBL/GenBank/DDBJ whole genome shotgun (WGS) entry which is preliminary data.</text>
</comment>
<keyword evidence="3" id="KW-1185">Reference proteome</keyword>
<protein>
    <submittedName>
        <fullName evidence="2">Uncharacterized protein</fullName>
    </submittedName>
</protein>
<evidence type="ECO:0000313" key="2">
    <source>
        <dbReference type="EMBL" id="MEI6002257.1"/>
    </source>
</evidence>
<dbReference type="Proteomes" id="UP001386437">
    <property type="component" value="Unassembled WGS sequence"/>
</dbReference>
<organism evidence="2 3">
    <name type="scientific">Paraburkholderia bengalensis</name>
    <dbReference type="NCBI Taxonomy" id="2747562"/>
    <lineage>
        <taxon>Bacteria</taxon>
        <taxon>Pseudomonadati</taxon>
        <taxon>Pseudomonadota</taxon>
        <taxon>Betaproteobacteria</taxon>
        <taxon>Burkholderiales</taxon>
        <taxon>Burkholderiaceae</taxon>
        <taxon>Paraburkholderia</taxon>
    </lineage>
</organism>